<proteinExistence type="predicted"/>
<comment type="caution">
    <text evidence="2">The sequence shown here is derived from an EMBL/GenBank/DDBJ whole genome shotgun (WGS) entry which is preliminary data.</text>
</comment>
<dbReference type="OrthoDB" id="3789852at2759"/>
<dbReference type="EMBL" id="WJXW01000001">
    <property type="protein sequence ID" value="KAF9741705.1"/>
    <property type="molecule type" value="Genomic_DNA"/>
</dbReference>
<organism evidence="2 3">
    <name type="scientific">Paraphaeosphaeria minitans</name>
    <dbReference type="NCBI Taxonomy" id="565426"/>
    <lineage>
        <taxon>Eukaryota</taxon>
        <taxon>Fungi</taxon>
        <taxon>Dikarya</taxon>
        <taxon>Ascomycota</taxon>
        <taxon>Pezizomycotina</taxon>
        <taxon>Dothideomycetes</taxon>
        <taxon>Pleosporomycetidae</taxon>
        <taxon>Pleosporales</taxon>
        <taxon>Massarineae</taxon>
        <taxon>Didymosphaeriaceae</taxon>
        <taxon>Paraphaeosphaeria</taxon>
    </lineage>
</organism>
<dbReference type="Proteomes" id="UP000756921">
    <property type="component" value="Unassembled WGS sequence"/>
</dbReference>
<sequence length="326" mass="36182">MSKFLGSSGTRKHIKLEKGSYSKDAPDVQIANVLEEQKNINGGNDLKKWSLSARKALKGSRSAAFLVSKGQPWSYEAPKLAMIVASPVIRDFFVQNPKSTEFPAINLHFKTKAIESIAHWLRISITVPKLGNIRMPKLEPKMSVADLKDSLDLRAAMLILGMEKYIDDFPAKYRDTLAYPGVSGKSTILRIPLTEEVRHVIDHAVVPTQDGRDAVVDVLADHLVLLQRKKMLGPQWNAFIGDFKNLMLAQAMKLAEARFTDEVKKERKERGQMKKEDHNNSDGVIKQGNIKGVAAAKNEEGTKETKQIAPKNITNSISDLLTGDVG</sequence>
<feature type="compositionally biased region" description="Basic and acidic residues" evidence="1">
    <location>
        <begin position="263"/>
        <end position="280"/>
    </location>
</feature>
<feature type="region of interest" description="Disordered" evidence="1">
    <location>
        <begin position="263"/>
        <end position="290"/>
    </location>
</feature>
<reference evidence="2" key="1">
    <citation type="journal article" date="2020" name="Mol. Plant Microbe Interact.">
        <title>Genome Sequence of the Biocontrol Agent Coniothyrium minitans strain Conio (IMI 134523).</title>
        <authorList>
            <person name="Patel D."/>
            <person name="Shittu T.A."/>
            <person name="Baroncelli R."/>
            <person name="Muthumeenakshi S."/>
            <person name="Osborne T.H."/>
            <person name="Janganan T.K."/>
            <person name="Sreenivasaprasad S."/>
        </authorList>
    </citation>
    <scope>NUCLEOTIDE SEQUENCE</scope>
    <source>
        <strain evidence="2">Conio</strain>
    </source>
</reference>
<name>A0A9P6GV76_9PLEO</name>
<keyword evidence="3" id="KW-1185">Reference proteome</keyword>
<protein>
    <submittedName>
        <fullName evidence="2">Uncharacterized protein</fullName>
    </submittedName>
</protein>
<evidence type="ECO:0000256" key="1">
    <source>
        <dbReference type="SAM" id="MobiDB-lite"/>
    </source>
</evidence>
<evidence type="ECO:0000313" key="2">
    <source>
        <dbReference type="EMBL" id="KAF9741705.1"/>
    </source>
</evidence>
<dbReference type="AlphaFoldDB" id="A0A9P6GV76"/>
<accession>A0A9P6GV76</accession>
<gene>
    <name evidence="2" type="ORF">PMIN01_01244</name>
</gene>
<evidence type="ECO:0000313" key="3">
    <source>
        <dbReference type="Proteomes" id="UP000756921"/>
    </source>
</evidence>